<dbReference type="RefSeq" id="WP_245857552.1">
    <property type="nucleotide sequence ID" value="NZ_PGEZ01000001.1"/>
</dbReference>
<evidence type="ECO:0000259" key="1">
    <source>
        <dbReference type="Pfam" id="PF00296"/>
    </source>
</evidence>
<keyword evidence="3" id="KW-1185">Reference proteome</keyword>
<dbReference type="GO" id="GO:0016705">
    <property type="term" value="F:oxidoreductase activity, acting on paired donors, with incorporation or reduction of molecular oxygen"/>
    <property type="evidence" value="ECO:0007669"/>
    <property type="project" value="InterPro"/>
</dbReference>
<evidence type="ECO:0000313" key="3">
    <source>
        <dbReference type="Proteomes" id="UP000230842"/>
    </source>
</evidence>
<feature type="domain" description="Luciferase-like" evidence="1">
    <location>
        <begin position="13"/>
        <end position="309"/>
    </location>
</feature>
<sequence length="346" mass="36812">MSTVRIGYAPWGETLEEVADAARRAEAAGAKVIWVPELHRSATVTAAAVAAATTTARVGTAIALAFTRSPMVTALEAMDLDELADGRFVLGLGSGVQRLNEDWHHARWGKPVAHLDETVRAIRTFVAECTTGEPIELDGAHEPMRIRGYQRPYAVRRPAIPVYLAAMGPAMTRLAGRVGDGWISHELCSPAYLEKRILPELETGLEQAGRARTELDVVVSACCSVDDDAATARRRVAATVGFYASVRTYAEFFAFHGLAAQQEQVREAFRGGRGADHLADAVDDTMVDCLTLAGDPDAVAGRLAAYEGLADSVKLSPPTHGIDAAQTRAAQDSIIALVATLTGGHA</sequence>
<organism evidence="2 3">
    <name type="scientific">Mumia flava</name>
    <dbReference type="NCBI Taxonomy" id="1348852"/>
    <lineage>
        <taxon>Bacteria</taxon>
        <taxon>Bacillati</taxon>
        <taxon>Actinomycetota</taxon>
        <taxon>Actinomycetes</taxon>
        <taxon>Propionibacteriales</taxon>
        <taxon>Nocardioidaceae</taxon>
        <taxon>Mumia</taxon>
    </lineage>
</organism>
<dbReference type="AlphaFoldDB" id="A0A2M9BEG1"/>
<dbReference type="Gene3D" id="3.20.20.30">
    <property type="entry name" value="Luciferase-like domain"/>
    <property type="match status" value="1"/>
</dbReference>
<accession>A0A2M9BEG1</accession>
<comment type="caution">
    <text evidence="2">The sequence shown here is derived from an EMBL/GenBank/DDBJ whole genome shotgun (WGS) entry which is preliminary data.</text>
</comment>
<protein>
    <submittedName>
        <fullName evidence="2">Putative F420-dependent oxidoreductase</fullName>
    </submittedName>
</protein>
<dbReference type="PANTHER" id="PTHR43244:SF2">
    <property type="entry name" value="CONSERVED HYPOTHETICAL ALANINE AND PROLINE-RICH PROTEIN"/>
    <property type="match status" value="1"/>
</dbReference>
<dbReference type="Pfam" id="PF00296">
    <property type="entry name" value="Bac_luciferase"/>
    <property type="match status" value="1"/>
</dbReference>
<gene>
    <name evidence="2" type="ORF">CLV56_0541</name>
</gene>
<dbReference type="EMBL" id="PGEZ01000001">
    <property type="protein sequence ID" value="PJJ56335.1"/>
    <property type="molecule type" value="Genomic_DNA"/>
</dbReference>
<reference evidence="2 3" key="1">
    <citation type="submission" date="2017-11" db="EMBL/GenBank/DDBJ databases">
        <title>Genomic Encyclopedia of Archaeal and Bacterial Type Strains, Phase II (KMG-II): From Individual Species to Whole Genera.</title>
        <authorList>
            <person name="Goeker M."/>
        </authorList>
    </citation>
    <scope>NUCLEOTIDE SEQUENCE [LARGE SCALE GENOMIC DNA]</scope>
    <source>
        <strain evidence="2 3">DSM 27763</strain>
    </source>
</reference>
<dbReference type="InterPro" id="IPR050564">
    <property type="entry name" value="F420-G6PD/mer"/>
</dbReference>
<name>A0A2M9BEG1_9ACTN</name>
<dbReference type="SUPFAM" id="SSF51679">
    <property type="entry name" value="Bacterial luciferase-like"/>
    <property type="match status" value="1"/>
</dbReference>
<evidence type="ECO:0000313" key="2">
    <source>
        <dbReference type="EMBL" id="PJJ56335.1"/>
    </source>
</evidence>
<dbReference type="InterPro" id="IPR036661">
    <property type="entry name" value="Luciferase-like_sf"/>
</dbReference>
<dbReference type="PANTHER" id="PTHR43244">
    <property type="match status" value="1"/>
</dbReference>
<dbReference type="InterPro" id="IPR011251">
    <property type="entry name" value="Luciferase-like_dom"/>
</dbReference>
<proteinExistence type="predicted"/>
<dbReference type="Proteomes" id="UP000230842">
    <property type="component" value="Unassembled WGS sequence"/>
</dbReference>
<dbReference type="CDD" id="cd01097">
    <property type="entry name" value="Tetrahydromethanopterin_reductase"/>
    <property type="match status" value="1"/>
</dbReference>